<evidence type="ECO:0008006" key="4">
    <source>
        <dbReference type="Google" id="ProtNLM"/>
    </source>
</evidence>
<evidence type="ECO:0000256" key="1">
    <source>
        <dbReference type="SAM" id="SignalP"/>
    </source>
</evidence>
<keyword evidence="1" id="KW-0732">Signal</keyword>
<sequence>MKNLKNAILILFCSVLAATTFTSCLSDDNNDNNNNVITLTGAQRTQTLQALAGDYSGYLYFYNTTKKDSVEVDWKVSASDSTLTSFSFPISFLQNYVATNSAIKDAVTNAGSQTLIGAVNTYAQASTTYWNQNYYFYLLTPANKTLNFTYNGKACQITFADYMANSSYGYIYPQIQYYNKKSSINFVIKSVKVGDDQIDVNTVFQAVGSK</sequence>
<feature type="chain" id="PRO_5047316052" description="Lipoprotein" evidence="1">
    <location>
        <begin position="18"/>
        <end position="210"/>
    </location>
</feature>
<reference evidence="2 3" key="1">
    <citation type="journal article" date="2022" name="Int. J. Syst. Evol. Microbiol.">
        <title>Prevotella herbatica sp. nov., a plant polysaccharide-decomposing anaerobic bacterium isolated from a methanogenic reactor.</title>
        <authorList>
            <person name="Uek A."/>
            <person name="Tonouchi A."/>
            <person name="Kaku N."/>
            <person name="Ueki K."/>
        </authorList>
    </citation>
    <scope>NUCLEOTIDE SEQUENCE [LARGE SCALE GENOMIC DNA]</scope>
    <source>
        <strain evidence="2 3">WR041</strain>
    </source>
</reference>
<accession>A0ABM7NWC2</accession>
<dbReference type="PROSITE" id="PS51257">
    <property type="entry name" value="PROKAR_LIPOPROTEIN"/>
    <property type="match status" value="1"/>
</dbReference>
<dbReference type="EMBL" id="AP024484">
    <property type="protein sequence ID" value="BCS84797.1"/>
    <property type="molecule type" value="Genomic_DNA"/>
</dbReference>
<evidence type="ECO:0000313" key="3">
    <source>
        <dbReference type="Proteomes" id="UP001319045"/>
    </source>
</evidence>
<gene>
    <name evidence="2" type="ORF">prwr041_06900</name>
</gene>
<proteinExistence type="predicted"/>
<keyword evidence="3" id="KW-1185">Reference proteome</keyword>
<dbReference type="RefSeq" id="WP_207154992.1">
    <property type="nucleotide sequence ID" value="NZ_AP024484.1"/>
</dbReference>
<evidence type="ECO:0000313" key="2">
    <source>
        <dbReference type="EMBL" id="BCS84797.1"/>
    </source>
</evidence>
<name>A0ABM7NWC2_9BACT</name>
<organism evidence="2 3">
    <name type="scientific">Prevotella herbatica</name>
    <dbReference type="NCBI Taxonomy" id="2801997"/>
    <lineage>
        <taxon>Bacteria</taxon>
        <taxon>Pseudomonadati</taxon>
        <taxon>Bacteroidota</taxon>
        <taxon>Bacteroidia</taxon>
        <taxon>Bacteroidales</taxon>
        <taxon>Prevotellaceae</taxon>
        <taxon>Prevotella</taxon>
    </lineage>
</organism>
<feature type="signal peptide" evidence="1">
    <location>
        <begin position="1"/>
        <end position="17"/>
    </location>
</feature>
<protein>
    <recommendedName>
        <fullName evidence="4">Lipoprotein</fullName>
    </recommendedName>
</protein>
<dbReference type="Proteomes" id="UP001319045">
    <property type="component" value="Chromosome"/>
</dbReference>